<protein>
    <submittedName>
        <fullName evidence="1">Uncharacterized protein</fullName>
    </submittedName>
</protein>
<sequence length="582" mass="65682">MWTTGKNFAGRGCVTPPARRPEPQRSPLSERKMARRTGDFFHVIHKVPAGDSPYVKAKRVQLIDKDFGRAVGLFWAAINAGDRVDSALKDMAIVMKQLNRSDEAIEAIKSFRHLCPADSQVSLDNVLIELYKRSGRIEEEIQMLVEKLRNIDERKHHSGSRYKMARSQGKKIQVKADEERSRIMGNLAWAYIQMNNFETAEKLYREALCLKPDKNKQCNLAICLMHLNKVSEAKALLHAIGSSSSSSLDGETEEAHMKSFKRALEMLNELEGARSEAPNHCTPPVARDASVSRIISDHFGREEETWVLNEETRRASPFKTPESISSSVHEATSRRAVNSAPRVPVRRNISFSSTSGTGLEEGSSEGSRNGSLLLPNLSVPLPNEHNRYSILGSPEQSEHRGFPRAGVIGCCTLENDTQRDCKMNAEGKWAPISVTGQENSADEATKMNEDLLAHWFVGDQPKKSWADIAEEEEEEEEDYFNDERENVDSNILLRDPLSQVKNDLAQRVALFGLEEWKSASVRRSLKFTRNEPYTCKGRDGLPSAYHCNCNSSIEAKIQERKRQCPRKRLPVFRDITRLHHTA</sequence>
<dbReference type="EMBL" id="CM042884">
    <property type="protein sequence ID" value="KAI4370927.1"/>
    <property type="molecule type" value="Genomic_DNA"/>
</dbReference>
<name>A0ACB9R4K4_9MYRT</name>
<organism evidence="1 2">
    <name type="scientific">Melastoma candidum</name>
    <dbReference type="NCBI Taxonomy" id="119954"/>
    <lineage>
        <taxon>Eukaryota</taxon>
        <taxon>Viridiplantae</taxon>
        <taxon>Streptophyta</taxon>
        <taxon>Embryophyta</taxon>
        <taxon>Tracheophyta</taxon>
        <taxon>Spermatophyta</taxon>
        <taxon>Magnoliopsida</taxon>
        <taxon>eudicotyledons</taxon>
        <taxon>Gunneridae</taxon>
        <taxon>Pentapetalae</taxon>
        <taxon>rosids</taxon>
        <taxon>malvids</taxon>
        <taxon>Myrtales</taxon>
        <taxon>Melastomataceae</taxon>
        <taxon>Melastomatoideae</taxon>
        <taxon>Melastomateae</taxon>
        <taxon>Melastoma</taxon>
    </lineage>
</organism>
<dbReference type="Proteomes" id="UP001057402">
    <property type="component" value="Chromosome 5"/>
</dbReference>
<evidence type="ECO:0000313" key="2">
    <source>
        <dbReference type="Proteomes" id="UP001057402"/>
    </source>
</evidence>
<gene>
    <name evidence="1" type="ORF">MLD38_019219</name>
</gene>
<accession>A0ACB9R4K4</accession>
<keyword evidence="2" id="KW-1185">Reference proteome</keyword>
<reference evidence="2" key="1">
    <citation type="journal article" date="2023" name="Front. Plant Sci.">
        <title>Chromosomal-level genome assembly of Melastoma candidum provides insights into trichome evolution.</title>
        <authorList>
            <person name="Zhong Y."/>
            <person name="Wu W."/>
            <person name="Sun C."/>
            <person name="Zou P."/>
            <person name="Liu Y."/>
            <person name="Dai S."/>
            <person name="Zhou R."/>
        </authorList>
    </citation>
    <scope>NUCLEOTIDE SEQUENCE [LARGE SCALE GENOMIC DNA]</scope>
</reference>
<comment type="caution">
    <text evidence="1">The sequence shown here is derived from an EMBL/GenBank/DDBJ whole genome shotgun (WGS) entry which is preliminary data.</text>
</comment>
<proteinExistence type="predicted"/>
<evidence type="ECO:0000313" key="1">
    <source>
        <dbReference type="EMBL" id="KAI4370927.1"/>
    </source>
</evidence>